<evidence type="ECO:0000313" key="14">
    <source>
        <dbReference type="Proteomes" id="UP000541136"/>
    </source>
</evidence>
<dbReference type="GO" id="GO:0042168">
    <property type="term" value="P:heme metabolic process"/>
    <property type="evidence" value="ECO:0007669"/>
    <property type="project" value="InterPro"/>
</dbReference>
<gene>
    <name evidence="13" type="ORF">HNR28_002318</name>
</gene>
<keyword evidence="7 11" id="KW-1133">Transmembrane helix</keyword>
<dbReference type="Proteomes" id="UP000541136">
    <property type="component" value="Unassembled WGS sequence"/>
</dbReference>
<dbReference type="Gene3D" id="1.25.40.10">
    <property type="entry name" value="Tetratricopeptide repeat domain"/>
    <property type="match status" value="1"/>
</dbReference>
<dbReference type="UniPathway" id="UPA00252"/>
<keyword evidence="6 11" id="KW-0812">Transmembrane</keyword>
<comment type="function">
    <text evidence="1">Involved in a late step of protoheme IX synthesis.</text>
</comment>
<protein>
    <submittedName>
        <fullName evidence="13">HemY protein</fullName>
    </submittedName>
</protein>
<evidence type="ECO:0000256" key="5">
    <source>
        <dbReference type="ARBA" id="ARBA00022519"/>
    </source>
</evidence>
<evidence type="ECO:0000256" key="1">
    <source>
        <dbReference type="ARBA" id="ARBA00002962"/>
    </source>
</evidence>
<dbReference type="InterPro" id="IPR005254">
    <property type="entry name" value="Heme_biosyn_assoc_TPR_pro"/>
</dbReference>
<dbReference type="AlphaFoldDB" id="A0A7W9WP64"/>
<evidence type="ECO:0000256" key="9">
    <source>
        <dbReference type="ARBA" id="ARBA00023244"/>
    </source>
</evidence>
<dbReference type="InterPro" id="IPR011990">
    <property type="entry name" value="TPR-like_helical_dom_sf"/>
</dbReference>
<feature type="domain" description="HemY N-terminal" evidence="12">
    <location>
        <begin position="26"/>
        <end position="134"/>
    </location>
</feature>
<evidence type="ECO:0000256" key="4">
    <source>
        <dbReference type="ARBA" id="ARBA00022475"/>
    </source>
</evidence>
<feature type="compositionally biased region" description="Polar residues" evidence="10">
    <location>
        <begin position="488"/>
        <end position="498"/>
    </location>
</feature>
<evidence type="ECO:0000256" key="8">
    <source>
        <dbReference type="ARBA" id="ARBA00023136"/>
    </source>
</evidence>
<dbReference type="NCBIfam" id="TIGR00540">
    <property type="entry name" value="TPR_hemY_coli"/>
    <property type="match status" value="1"/>
</dbReference>
<dbReference type="RefSeq" id="WP_043682367.1">
    <property type="nucleotide sequence ID" value="NZ_JACHIB010000013.1"/>
</dbReference>
<dbReference type="InterPro" id="IPR010817">
    <property type="entry name" value="HemY_N"/>
</dbReference>
<evidence type="ECO:0000256" key="2">
    <source>
        <dbReference type="ARBA" id="ARBA00004429"/>
    </source>
</evidence>
<organism evidence="13 14">
    <name type="scientific">Castellaniella defragrans</name>
    <name type="common">Alcaligenes defragrans</name>
    <dbReference type="NCBI Taxonomy" id="75697"/>
    <lineage>
        <taxon>Bacteria</taxon>
        <taxon>Pseudomonadati</taxon>
        <taxon>Pseudomonadota</taxon>
        <taxon>Betaproteobacteria</taxon>
        <taxon>Burkholderiales</taxon>
        <taxon>Alcaligenaceae</taxon>
        <taxon>Castellaniella</taxon>
    </lineage>
</organism>
<evidence type="ECO:0000313" key="13">
    <source>
        <dbReference type="EMBL" id="MBB6084273.1"/>
    </source>
</evidence>
<keyword evidence="8 11" id="KW-0472">Membrane</keyword>
<feature type="transmembrane region" description="Helical" evidence="11">
    <location>
        <begin position="38"/>
        <end position="59"/>
    </location>
</feature>
<evidence type="ECO:0000256" key="6">
    <source>
        <dbReference type="ARBA" id="ARBA00022692"/>
    </source>
</evidence>
<dbReference type="GO" id="GO:0006779">
    <property type="term" value="P:porphyrin-containing compound biosynthetic process"/>
    <property type="evidence" value="ECO:0007669"/>
    <property type="project" value="UniProtKB-KW"/>
</dbReference>
<evidence type="ECO:0000256" key="3">
    <source>
        <dbReference type="ARBA" id="ARBA00004744"/>
    </source>
</evidence>
<evidence type="ECO:0000256" key="7">
    <source>
        <dbReference type="ARBA" id="ARBA00022989"/>
    </source>
</evidence>
<evidence type="ECO:0000256" key="11">
    <source>
        <dbReference type="SAM" id="Phobius"/>
    </source>
</evidence>
<dbReference type="GO" id="GO:0005886">
    <property type="term" value="C:plasma membrane"/>
    <property type="evidence" value="ECO:0007669"/>
    <property type="project" value="UniProtKB-SubCell"/>
</dbReference>
<dbReference type="EMBL" id="JACHIB010000013">
    <property type="protein sequence ID" value="MBB6084273.1"/>
    <property type="molecule type" value="Genomic_DNA"/>
</dbReference>
<proteinExistence type="predicted"/>
<comment type="pathway">
    <text evidence="3">Porphyrin-containing compound metabolism; protoheme biosynthesis.</text>
</comment>
<comment type="subcellular location">
    <subcellularLocation>
        <location evidence="2">Cell inner membrane</location>
        <topology evidence="2">Multi-pass membrane protein</topology>
    </subcellularLocation>
</comment>
<evidence type="ECO:0000259" key="12">
    <source>
        <dbReference type="Pfam" id="PF07219"/>
    </source>
</evidence>
<dbReference type="SUPFAM" id="SSF48452">
    <property type="entry name" value="TPR-like"/>
    <property type="match status" value="1"/>
</dbReference>
<evidence type="ECO:0000256" key="10">
    <source>
        <dbReference type="SAM" id="MobiDB-lite"/>
    </source>
</evidence>
<comment type="caution">
    <text evidence="13">The sequence shown here is derived from an EMBL/GenBank/DDBJ whole genome shotgun (WGS) entry which is preliminary data.</text>
</comment>
<dbReference type="Pfam" id="PF07219">
    <property type="entry name" value="HemY_N"/>
    <property type="match status" value="1"/>
</dbReference>
<reference evidence="13 14" key="1">
    <citation type="submission" date="2020-08" db="EMBL/GenBank/DDBJ databases">
        <title>Genomic Encyclopedia of Type Strains, Phase IV (KMG-IV): sequencing the most valuable type-strain genomes for metagenomic binning, comparative biology and taxonomic classification.</title>
        <authorList>
            <person name="Goeker M."/>
        </authorList>
    </citation>
    <scope>NUCLEOTIDE SEQUENCE [LARGE SCALE GENOMIC DNA]</scope>
    <source>
        <strain evidence="13 14">DSM 12141</strain>
    </source>
</reference>
<accession>A0A7W9WP64</accession>
<sequence length="498" mass="54561">MRSWIWTLILFAAAVALALVLREHGGNVLIVAQPWRIELSLSLAVVLALVAFLALHWLLRALNWLGTSPGRLRAWRGRRAQKRDIELLERGWINVLEGRYVQAEKDLSNLVSRTRSADRKVLAGLSAARALHLLGETARRDQVLRLAQEGAGQDSRLRQAVDTVTAEMYLDQNRAEEALALLEPLQDASSRFLHGTRLLLRAHRQLGHADRVYELTRLLLRRGAIDETQARQFIRESTAQRLSRVEESDWNAVWGDLSADERLDPDVALAGAQAQVRLGHPAESARILEAALGRRLDDRLLRLYAQCDATQAGQRLGHAELWLRSSPDHAGLLAALGQLCLAARLWGQGEHYLERSLALRADTHIHALLGNLHDALGHPDQALRNWRLACQAADAEIPAVSRLLPAADMRGDPRFDEAVAADEPAPAESPLAVPPAASGVYVQDETGGAMEPVAAPAPRSAPETPPAPASMTAEDEYFDTAPIPGVDMSQTSDGGARK</sequence>
<keyword evidence="4" id="KW-1003">Cell membrane</keyword>
<feature type="region of interest" description="Disordered" evidence="10">
    <location>
        <begin position="446"/>
        <end position="498"/>
    </location>
</feature>
<keyword evidence="9" id="KW-0627">Porphyrin biosynthesis</keyword>
<name>A0A7W9WP64_CASDE</name>
<keyword evidence="5" id="KW-0997">Cell inner membrane</keyword>